<feature type="region of interest" description="Disordered" evidence="1">
    <location>
        <begin position="85"/>
        <end position="194"/>
    </location>
</feature>
<accession>A0AAD1SAN7</accession>
<gene>
    <name evidence="2" type="ORF">PECUL_23A061105</name>
</gene>
<protein>
    <submittedName>
        <fullName evidence="2">Uncharacterized protein</fullName>
    </submittedName>
</protein>
<dbReference type="EMBL" id="OW240916">
    <property type="protein sequence ID" value="CAH2294592.1"/>
    <property type="molecule type" value="Genomic_DNA"/>
</dbReference>
<sequence length="194" mass="21024">MQSGKVMETSSSSTSATITPTPLTLSKPATLKEASQEQMDSEELHSLLDAAVAKSVRQAIFTAMGAMSDNISHLITHALRSTQLPPALTANPPESKPVAPTGRKSTKKSCHLHKDASKTLRPVTEHVVAPQLRAPHQAKSVRNWKRAKALNESSESDSDQEEAQSESDEEDSYHSSIYFPEHSSLTVPGEDPKD</sequence>
<evidence type="ECO:0000313" key="2">
    <source>
        <dbReference type="EMBL" id="CAH2294592.1"/>
    </source>
</evidence>
<feature type="compositionally biased region" description="Acidic residues" evidence="1">
    <location>
        <begin position="154"/>
        <end position="171"/>
    </location>
</feature>
<keyword evidence="3" id="KW-1185">Reference proteome</keyword>
<dbReference type="AlphaFoldDB" id="A0AAD1SAN7"/>
<feature type="region of interest" description="Disordered" evidence="1">
    <location>
        <begin position="1"/>
        <end position="40"/>
    </location>
</feature>
<name>A0AAD1SAN7_PELCU</name>
<dbReference type="Proteomes" id="UP001295444">
    <property type="component" value="Chromosome 05"/>
</dbReference>
<proteinExistence type="predicted"/>
<feature type="compositionally biased region" description="Low complexity" evidence="1">
    <location>
        <begin position="9"/>
        <end position="26"/>
    </location>
</feature>
<reference evidence="2" key="1">
    <citation type="submission" date="2022-03" db="EMBL/GenBank/DDBJ databases">
        <authorList>
            <person name="Alioto T."/>
            <person name="Alioto T."/>
            <person name="Gomez Garrido J."/>
        </authorList>
    </citation>
    <scope>NUCLEOTIDE SEQUENCE</scope>
</reference>
<organism evidence="2 3">
    <name type="scientific">Pelobates cultripes</name>
    <name type="common">Western spadefoot toad</name>
    <dbReference type="NCBI Taxonomy" id="61616"/>
    <lineage>
        <taxon>Eukaryota</taxon>
        <taxon>Metazoa</taxon>
        <taxon>Chordata</taxon>
        <taxon>Craniata</taxon>
        <taxon>Vertebrata</taxon>
        <taxon>Euteleostomi</taxon>
        <taxon>Amphibia</taxon>
        <taxon>Batrachia</taxon>
        <taxon>Anura</taxon>
        <taxon>Pelobatoidea</taxon>
        <taxon>Pelobatidae</taxon>
        <taxon>Pelobates</taxon>
    </lineage>
</organism>
<evidence type="ECO:0000313" key="3">
    <source>
        <dbReference type="Proteomes" id="UP001295444"/>
    </source>
</evidence>
<evidence type="ECO:0000256" key="1">
    <source>
        <dbReference type="SAM" id="MobiDB-lite"/>
    </source>
</evidence>